<dbReference type="AlphaFoldDB" id="A0ABD5AFP1"/>
<evidence type="ECO:0000313" key="1">
    <source>
        <dbReference type="EMBL" id="MDP2491843.1"/>
    </source>
</evidence>
<evidence type="ECO:0000313" key="2">
    <source>
        <dbReference type="Proteomes" id="UP001177883"/>
    </source>
</evidence>
<accession>A0ABD5AFP1</accession>
<proteinExistence type="predicted"/>
<dbReference type="RefSeq" id="WP_198594436.1">
    <property type="nucleotide sequence ID" value="NZ_JAUYVK010000030.1"/>
</dbReference>
<reference evidence="1" key="1">
    <citation type="submission" date="2023-07" db="EMBL/GenBank/DDBJ databases">
        <title>Genome content predicts the carbon catabolic preferences of heterotrophic bacteria.</title>
        <authorList>
            <person name="Gralka M."/>
        </authorList>
    </citation>
    <scope>NUCLEOTIDE SEQUENCE</scope>
    <source>
        <strain evidence="1">6E03</strain>
    </source>
</reference>
<dbReference type="Proteomes" id="UP001177883">
    <property type="component" value="Unassembled WGS sequence"/>
</dbReference>
<gene>
    <name evidence="1" type="ORF">Q8W38_21045</name>
</gene>
<organism evidence="1 2">
    <name type="scientific">Vibrio splendidus</name>
    <dbReference type="NCBI Taxonomy" id="29497"/>
    <lineage>
        <taxon>Bacteria</taxon>
        <taxon>Pseudomonadati</taxon>
        <taxon>Pseudomonadota</taxon>
        <taxon>Gammaproteobacteria</taxon>
        <taxon>Vibrionales</taxon>
        <taxon>Vibrionaceae</taxon>
        <taxon>Vibrio</taxon>
    </lineage>
</organism>
<protein>
    <submittedName>
        <fullName evidence="1">Uncharacterized protein</fullName>
    </submittedName>
</protein>
<comment type="caution">
    <text evidence="1">The sequence shown here is derived from an EMBL/GenBank/DDBJ whole genome shotgun (WGS) entry which is preliminary data.</text>
</comment>
<sequence length="279" mass="32307">MIKNWIVTTEAVKDSADGVIARERYLTSRSHPNHRRTEQIVSLVGNEQTTQRIALRGEQFRLNQRLNKKGGRPLCSYAMEFCLTLPKGYRPTPEQWQNVVKDCCISLVRLCQLSPEEIQHFKTGVRAVLHQQTQQGARGSGDHVHLVISKIVKGRVLKELQKKKATAIIKQALNEAMLRHVGINYEDYTPKTTNQSKRLESWRYKQEQNEQNLALERLIVKMQRQADKWFDANGHGSHKQMERQRRRLIKTFAEISDVDTQGRYESKIAAIKVQIGIHF</sequence>
<name>A0ABD5AFP1_VIBSP</name>
<dbReference type="EMBL" id="JAUYVK010000030">
    <property type="protein sequence ID" value="MDP2491843.1"/>
    <property type="molecule type" value="Genomic_DNA"/>
</dbReference>